<feature type="domain" description="Pyosin/cloacin translocation" evidence="5">
    <location>
        <begin position="330"/>
        <end position="467"/>
    </location>
</feature>
<keyword evidence="1" id="KW-0929">Antimicrobial</keyword>
<dbReference type="GO" id="GO:0031640">
    <property type="term" value="P:killing of cells of another organism"/>
    <property type="evidence" value="ECO:0007669"/>
    <property type="project" value="UniProtKB-KW"/>
</dbReference>
<organism evidence="6 7">
    <name type="scientific">Pectobacterium araliae</name>
    <dbReference type="NCBI Taxonomy" id="3073862"/>
    <lineage>
        <taxon>Bacteria</taxon>
        <taxon>Pseudomonadati</taxon>
        <taxon>Pseudomonadota</taxon>
        <taxon>Gammaproteobacteria</taxon>
        <taxon>Enterobacterales</taxon>
        <taxon>Pectobacteriaceae</taxon>
        <taxon>Pectobacterium</taxon>
    </lineage>
</organism>
<dbReference type="EMBL" id="AP028908">
    <property type="protein sequence ID" value="BES84557.1"/>
    <property type="molecule type" value="Genomic_DNA"/>
</dbReference>
<reference evidence="7" key="1">
    <citation type="journal article" date="2024" name="Int. J. Syst. Evol. Microbiol.">
        <title>Pectobacterium araliae sp. nov., a pathogen causing bacterial soft rot of Japanese angelica tree in Japan.</title>
        <authorList>
            <person name="Sawada H."/>
            <person name="Someya N."/>
            <person name="Morohoshi T."/>
            <person name="Ono M."/>
            <person name="Satou M."/>
        </authorList>
    </citation>
    <scope>NUCLEOTIDE SEQUENCE [LARGE SCALE GENOMIC DNA]</scope>
    <source>
        <strain evidence="7">MAFF 302110</strain>
    </source>
</reference>
<gene>
    <name evidence="6" type="ORF">PEC302110_16540</name>
</gene>
<proteinExistence type="predicted"/>
<dbReference type="Gene3D" id="2.60.200.60">
    <property type="match status" value="1"/>
</dbReference>
<dbReference type="Pfam" id="PF05488">
    <property type="entry name" value="PAAR_motif"/>
    <property type="match status" value="1"/>
</dbReference>
<dbReference type="InterPro" id="IPR016128">
    <property type="entry name" value="Pyosin/cloacin_T_dom"/>
</dbReference>
<keyword evidence="2" id="KW-0044">Antibiotic</keyword>
<protein>
    <submittedName>
        <fullName evidence="6">S-type pyocin domain-containing protein</fullName>
    </submittedName>
</protein>
<dbReference type="CDD" id="cd14737">
    <property type="entry name" value="PAAR_1"/>
    <property type="match status" value="1"/>
</dbReference>
<dbReference type="SUPFAM" id="SSF69369">
    <property type="entry name" value="Cloacin translocation domain"/>
    <property type="match status" value="1"/>
</dbReference>
<dbReference type="KEGG" id="parl:PEC302110_16540"/>
<evidence type="ECO:0000313" key="7">
    <source>
        <dbReference type="Proteomes" id="UP001377830"/>
    </source>
</evidence>
<evidence type="ECO:0000256" key="1">
    <source>
        <dbReference type="ARBA" id="ARBA00022529"/>
    </source>
</evidence>
<evidence type="ECO:0000256" key="3">
    <source>
        <dbReference type="ARBA" id="ARBA00023048"/>
    </source>
</evidence>
<feature type="compositionally biased region" description="Polar residues" evidence="4">
    <location>
        <begin position="193"/>
        <end position="215"/>
    </location>
</feature>
<accession>A0AAN0MKG8</accession>
<evidence type="ECO:0000256" key="2">
    <source>
        <dbReference type="ARBA" id="ARBA00023022"/>
    </source>
</evidence>
<dbReference type="NCBIfam" id="NF033420">
    <property type="entry name" value="T6SS_PAAR_dom"/>
    <property type="match status" value="1"/>
</dbReference>
<dbReference type="Pfam" id="PF06958">
    <property type="entry name" value="Pyocin_S"/>
    <property type="match status" value="1"/>
</dbReference>
<evidence type="ECO:0000256" key="4">
    <source>
        <dbReference type="SAM" id="MobiDB-lite"/>
    </source>
</evidence>
<dbReference type="GO" id="GO:0042742">
    <property type="term" value="P:defense response to bacterium"/>
    <property type="evidence" value="ECO:0007669"/>
    <property type="project" value="UniProtKB-KW"/>
</dbReference>
<name>A0AAN0MKG8_9GAMM</name>
<sequence length="604" mass="65779">MPGAARLNDIGSGHDCFPETPITEGSPDVIINGQPAARKGDTVLLHGCPCPNAPHGVHSRKIAEGSSTVIINGKPAARIGDDINCGGVIISGSGNVIIGDTPHRSPVWECAKQAALSRAPLLALTPMLAVEPVFAKSCLRGAGCTDAGTEDEPQGNIGEMSVYFSSPAGESIAPTDKPNDVKQYEQAAKKKNTSSVVSPPQSFTGKNEPLPQSSPGVINKPQIPPMEPWYETIFNLLVGKVDAAMLPPPQQLVIAGTAAQAGATAAAGGAVSQANQDAAKALTHQMKHLSGPSIWQGQLQMAQSFLLMGALIQHHLKGEKDDLLTPEKLLEVANKQGTVPSRVRYQWVEDEETDRLKTVGYHTSMESGRDQVRVRLLKYDFPNNRYEFWEEGATGPTILWTPDNLGMALPTDTAHGEQPVIPSAVPGFEIPEMDDVSILATPMPDEKDFRDYILVFPENAFPPIYIYLSKLPVNLLDVDLYSNFIGRSRQGKYDADHMPSKAAVKRYLEQEYPELERDLIDSMANQVAAIIIPKKVHQKISQTYGGRNNLDLIAKHAKNLREALDLNFDAIKPVLKEEYGVTEKQLETARKKMHRLNTDQGLYK</sequence>
<evidence type="ECO:0000259" key="5">
    <source>
        <dbReference type="Pfam" id="PF06958"/>
    </source>
</evidence>
<dbReference type="Proteomes" id="UP001377830">
    <property type="component" value="Chromosome"/>
</dbReference>
<feature type="region of interest" description="Disordered" evidence="4">
    <location>
        <begin position="168"/>
        <end position="215"/>
    </location>
</feature>
<keyword evidence="7" id="KW-1185">Reference proteome</keyword>
<evidence type="ECO:0000313" key="6">
    <source>
        <dbReference type="EMBL" id="BES84557.1"/>
    </source>
</evidence>
<dbReference type="AlphaFoldDB" id="A0AAN0MKG8"/>
<dbReference type="InterPro" id="IPR036302">
    <property type="entry name" value="Pyosin/cloacin_T_dom_sf"/>
</dbReference>
<dbReference type="InterPro" id="IPR008727">
    <property type="entry name" value="PAAR_motif"/>
</dbReference>
<keyword evidence="3" id="KW-0078">Bacteriocin</keyword>